<evidence type="ECO:0000256" key="1">
    <source>
        <dbReference type="SAM" id="MobiDB-lite"/>
    </source>
</evidence>
<protein>
    <recommendedName>
        <fullName evidence="5">PKD/REJ-like domain-containing protein</fullName>
    </recommendedName>
</protein>
<feature type="chain" id="PRO_5046770839" description="PKD/REJ-like domain-containing protein" evidence="2">
    <location>
        <begin position="22"/>
        <end position="966"/>
    </location>
</feature>
<organism evidence="3 4">
    <name type="scientific">Dunaliella salina</name>
    <name type="common">Green alga</name>
    <name type="synonym">Protococcus salinus</name>
    <dbReference type="NCBI Taxonomy" id="3046"/>
    <lineage>
        <taxon>Eukaryota</taxon>
        <taxon>Viridiplantae</taxon>
        <taxon>Chlorophyta</taxon>
        <taxon>core chlorophytes</taxon>
        <taxon>Chlorophyceae</taxon>
        <taxon>CS clade</taxon>
        <taxon>Chlamydomonadales</taxon>
        <taxon>Dunaliellaceae</taxon>
        <taxon>Dunaliella</taxon>
    </lineage>
</organism>
<keyword evidence="4" id="KW-1185">Reference proteome</keyword>
<sequence>ACSGLHCPVLIIVILAGFACYEAPDSCVKPGTDDCTVSEDGDVTIIAGEPCDGQCYPIVRNLTSATFTNSGRSVRVELSARARALNRPCSDLFDEDTVQSRLSSSSGCIVTEDERSTLRIELSGEATLMPKDTLRLKEDNNLRGYLVANEQDDKNFDASGSVVVGTPEKADQPTARITESAQQVNTLCPSDEGEGFEPVVINGQKSSDPSGRELTVTWGTSNSLDDACVATSELDVEIEDANENNLLSLTLGNSSLSVLPEGSKYCITLTVTSFLDVDSEPATHQLEKLETSVLPVVTLEVPDTFVLPSPDGLRLDASVYVPSVCEGSQVEFRWSCERIVRDNSEVDCSILQGNDFIDNVLFSVENEDLTTAGILPQDRLIIKLEARYADNEATATSTQEVRVEGSDILAAFTMDTPQGEISSANQEVTFDATASFDPSDPSNVIPMRFSFDCVREDGFSNCFDDPAYTGSQDNGVWTVNASRYVDAPPGERIFMQVEVSKTSNGVERSAVATRVIRVLDVAEVLDFAVVRDCFGRCPQQHQSSRPLSFYANLGDAAAVVNRFEWRFDGNVVEEKDVVGGDPLSPEPVSSASITLKSFPEFLPSFGEVTVECEASITGADGTALSGTSSASVQLIGPPVCALTPKERCLRLSPDKAEIPTIEFQAQATGFSGGIGLLNFEFGYIDEEDNNVPIQPASFRSVVPLYAVDGVRSYNIYVVAIDRSGGRSERVNSTFELLDTEISLIELIGLLLRINFLRLANTGDPNAVVNGYKQLNGFINLFTDSSGGGNGNFLGSSSVPGLGHALSPAAAALHTSPKRKGDDPNTPHSQFSWQASGHRRILLMSRGLLQDNNTEGASDQITEGLERMRENVLGAQGAGVPEALEVISGVRDTFVRRAPNASQAELTGQLVLNSLGILDTSGIDTISSTTIGQALGSAGLAAATLAGGSYEDASTTASRLVDTIKEA</sequence>
<reference evidence="3" key="1">
    <citation type="submission" date="2017-08" db="EMBL/GenBank/DDBJ databases">
        <authorList>
            <person name="Polle J.E."/>
            <person name="Barry K."/>
            <person name="Cushman J."/>
            <person name="Schmutz J."/>
            <person name="Tran D."/>
            <person name="Hathwaick L.T."/>
            <person name="Yim W.C."/>
            <person name="Jenkins J."/>
            <person name="Mckie-Krisberg Z.M."/>
            <person name="Prochnik S."/>
            <person name="Lindquist E."/>
            <person name="Dockter R.B."/>
            <person name="Adam C."/>
            <person name="Molina H."/>
            <person name="Bunkerborg J."/>
            <person name="Jin E."/>
            <person name="Buchheim M."/>
            <person name="Magnuson J."/>
        </authorList>
    </citation>
    <scope>NUCLEOTIDE SEQUENCE</scope>
    <source>
        <strain evidence="3">CCAP 19/18</strain>
    </source>
</reference>
<evidence type="ECO:0000313" key="4">
    <source>
        <dbReference type="Proteomes" id="UP000815325"/>
    </source>
</evidence>
<gene>
    <name evidence="3" type="ORF">DUNSADRAFT_1879</name>
</gene>
<name>A0ABQ7FWV3_DUNSA</name>
<feature type="non-terminal residue" evidence="3">
    <location>
        <position position="966"/>
    </location>
</feature>
<dbReference type="EMBL" id="MU070682">
    <property type="protein sequence ID" value="KAF5826850.1"/>
    <property type="molecule type" value="Genomic_DNA"/>
</dbReference>
<comment type="caution">
    <text evidence="3">The sequence shown here is derived from an EMBL/GenBank/DDBJ whole genome shotgun (WGS) entry which is preliminary data.</text>
</comment>
<feature type="region of interest" description="Disordered" evidence="1">
    <location>
        <begin position="809"/>
        <end position="831"/>
    </location>
</feature>
<keyword evidence="2" id="KW-0732">Signal</keyword>
<evidence type="ECO:0000313" key="3">
    <source>
        <dbReference type="EMBL" id="KAF5826850.1"/>
    </source>
</evidence>
<feature type="non-terminal residue" evidence="3">
    <location>
        <position position="1"/>
    </location>
</feature>
<proteinExistence type="predicted"/>
<feature type="signal peptide" evidence="2">
    <location>
        <begin position="1"/>
        <end position="21"/>
    </location>
</feature>
<dbReference type="Proteomes" id="UP000815325">
    <property type="component" value="Unassembled WGS sequence"/>
</dbReference>
<evidence type="ECO:0008006" key="5">
    <source>
        <dbReference type="Google" id="ProtNLM"/>
    </source>
</evidence>
<evidence type="ECO:0000256" key="2">
    <source>
        <dbReference type="SAM" id="SignalP"/>
    </source>
</evidence>
<accession>A0ABQ7FWV3</accession>